<protein>
    <submittedName>
        <fullName evidence="1">Uncharacterized protein</fullName>
    </submittedName>
</protein>
<evidence type="ECO:0000313" key="1">
    <source>
        <dbReference type="EMBL" id="ACV62223.1"/>
    </source>
</evidence>
<sequence length="259" mass="29039">MTVKQEQLEDVLAKIEAAVGTGWLEKWVHEIKELEFASTPVKSYRELAEKVPPLAVIWCLASDELIMIALTGLVKMTGILSAAYEIGINMHDCAHLEGFAEHLKMLKSRNQSIFLQRRYLQAIAAGYSRLGYQPLLTDQLSLKEKDTQINIICRVIESNPNDQVKTDLSVICSEINLINKPAILYINIPRKAGETGDLLTCYTKHIASLAAEYKNICQFILTSGYDTPGKNNPVYYSISIENINSTLKLPECFKLYLPG</sequence>
<dbReference type="EMBL" id="CP001720">
    <property type="protein sequence ID" value="ACV62223.1"/>
    <property type="molecule type" value="Genomic_DNA"/>
</dbReference>
<dbReference type="Proteomes" id="UP000002217">
    <property type="component" value="Chromosome"/>
</dbReference>
<name>C8W6D4_DESAS</name>
<dbReference type="KEGG" id="dae:Dtox_1346"/>
<evidence type="ECO:0000313" key="2">
    <source>
        <dbReference type="Proteomes" id="UP000002217"/>
    </source>
</evidence>
<dbReference type="HOGENOM" id="CLU_1072522_0_0_9"/>
<dbReference type="AlphaFoldDB" id="C8W6D4"/>
<dbReference type="STRING" id="485916.Dtox_1346"/>
<accession>C8W6D4</accession>
<organism evidence="1 2">
    <name type="scientific">Desulfofarcimen acetoxidans (strain ATCC 49208 / DSM 771 / KCTC 5769 / VKM B-1644 / 5575)</name>
    <name type="common">Desulfotomaculum acetoxidans</name>
    <dbReference type="NCBI Taxonomy" id="485916"/>
    <lineage>
        <taxon>Bacteria</taxon>
        <taxon>Bacillati</taxon>
        <taxon>Bacillota</taxon>
        <taxon>Clostridia</taxon>
        <taxon>Eubacteriales</taxon>
        <taxon>Peptococcaceae</taxon>
        <taxon>Desulfofarcimen</taxon>
    </lineage>
</organism>
<dbReference type="RefSeq" id="WP_015756938.1">
    <property type="nucleotide sequence ID" value="NC_013216.1"/>
</dbReference>
<gene>
    <name evidence="1" type="ordered locus">Dtox_1346</name>
</gene>
<reference evidence="1 2" key="1">
    <citation type="journal article" date="2009" name="Stand. Genomic Sci.">
        <title>Complete genome sequence of Desulfotomaculum acetoxidans type strain (5575).</title>
        <authorList>
            <person name="Spring S."/>
            <person name="Lapidus A."/>
            <person name="Schroder M."/>
            <person name="Gleim D."/>
            <person name="Sims D."/>
            <person name="Meincke L."/>
            <person name="Glavina Del Rio T."/>
            <person name="Tice H."/>
            <person name="Copeland A."/>
            <person name="Cheng J.F."/>
            <person name="Lucas S."/>
            <person name="Chen F."/>
            <person name="Nolan M."/>
            <person name="Bruce D."/>
            <person name="Goodwin L."/>
            <person name="Pitluck S."/>
            <person name="Ivanova N."/>
            <person name="Mavromatis K."/>
            <person name="Mikhailova N."/>
            <person name="Pati A."/>
            <person name="Chen A."/>
            <person name="Palaniappan K."/>
            <person name="Land M."/>
            <person name="Hauser L."/>
            <person name="Chang Y.J."/>
            <person name="Jeffries C.D."/>
            <person name="Chain P."/>
            <person name="Saunders E."/>
            <person name="Brettin T."/>
            <person name="Detter J.C."/>
            <person name="Goker M."/>
            <person name="Bristow J."/>
            <person name="Eisen J.A."/>
            <person name="Markowitz V."/>
            <person name="Hugenholtz P."/>
            <person name="Kyrpides N.C."/>
            <person name="Klenk H.P."/>
            <person name="Han C."/>
        </authorList>
    </citation>
    <scope>NUCLEOTIDE SEQUENCE [LARGE SCALE GENOMIC DNA]</scope>
    <source>
        <strain evidence="2">ATCC 49208 / DSM 771 / VKM B-1644</strain>
    </source>
</reference>
<keyword evidence="2" id="KW-1185">Reference proteome</keyword>
<proteinExistence type="predicted"/>
<dbReference type="OrthoDB" id="1809821at2"/>